<organism evidence="1 2">
    <name type="scientific">Kordia periserrulae</name>
    <dbReference type="NCBI Taxonomy" id="701523"/>
    <lineage>
        <taxon>Bacteria</taxon>
        <taxon>Pseudomonadati</taxon>
        <taxon>Bacteroidota</taxon>
        <taxon>Flavobacteriia</taxon>
        <taxon>Flavobacteriales</taxon>
        <taxon>Flavobacteriaceae</taxon>
        <taxon>Kordia</taxon>
    </lineage>
</organism>
<accession>A0A2T6C294</accession>
<evidence type="ECO:0000313" key="2">
    <source>
        <dbReference type="Proteomes" id="UP000244090"/>
    </source>
</evidence>
<proteinExistence type="predicted"/>
<evidence type="ECO:0000313" key="1">
    <source>
        <dbReference type="EMBL" id="PTX62367.1"/>
    </source>
</evidence>
<dbReference type="Proteomes" id="UP000244090">
    <property type="component" value="Unassembled WGS sequence"/>
</dbReference>
<dbReference type="AlphaFoldDB" id="A0A2T6C294"/>
<comment type="caution">
    <text evidence="1">The sequence shown here is derived from an EMBL/GenBank/DDBJ whole genome shotgun (WGS) entry which is preliminary data.</text>
</comment>
<reference evidence="1 2" key="1">
    <citation type="submission" date="2018-04" db="EMBL/GenBank/DDBJ databases">
        <title>Genomic Encyclopedia of Archaeal and Bacterial Type Strains, Phase II (KMG-II): from individual species to whole genera.</title>
        <authorList>
            <person name="Goeker M."/>
        </authorList>
    </citation>
    <scope>NUCLEOTIDE SEQUENCE [LARGE SCALE GENOMIC DNA]</scope>
    <source>
        <strain evidence="1 2">DSM 25731</strain>
    </source>
</reference>
<protein>
    <submittedName>
        <fullName evidence="1">Uncharacterized protein</fullName>
    </submittedName>
</protein>
<sequence length="76" mass="8384">MKKKNLTNLSVKKSTISNLNKGGLSVPQTDYRVCGTGPETIYYCVTKYCSLLSPCDYNSVNRCKTIEVDGNTLPIC</sequence>
<dbReference type="RefSeq" id="WP_108114566.1">
    <property type="nucleotide sequence ID" value="NZ_QBKT01000003.1"/>
</dbReference>
<dbReference type="EMBL" id="QBKT01000003">
    <property type="protein sequence ID" value="PTX62367.1"/>
    <property type="molecule type" value="Genomic_DNA"/>
</dbReference>
<dbReference type="OrthoDB" id="1452516at2"/>
<gene>
    <name evidence="1" type="ORF">C8N46_103467</name>
</gene>
<keyword evidence="2" id="KW-1185">Reference proteome</keyword>
<name>A0A2T6C294_9FLAO</name>